<keyword evidence="2" id="KW-0436">Ligase</keyword>
<keyword evidence="3" id="KW-1185">Reference proteome</keyword>
<dbReference type="Gene3D" id="3.30.470.30">
    <property type="entry name" value="DNA ligase/mRNA capping enzyme"/>
    <property type="match status" value="1"/>
</dbReference>
<dbReference type="EMBL" id="CP036287">
    <property type="protein sequence ID" value="QDU67657.1"/>
    <property type="molecule type" value="Genomic_DNA"/>
</dbReference>
<dbReference type="Proteomes" id="UP000316921">
    <property type="component" value="Chromosome"/>
</dbReference>
<evidence type="ECO:0000259" key="1">
    <source>
        <dbReference type="Pfam" id="PF09414"/>
    </source>
</evidence>
<dbReference type="RefSeq" id="WP_419191503.1">
    <property type="nucleotide sequence ID" value="NZ_CP036287.1"/>
</dbReference>
<dbReference type="AlphaFoldDB" id="A0A518BL10"/>
<dbReference type="KEGG" id="pbap:Pla133_27450"/>
<evidence type="ECO:0000313" key="2">
    <source>
        <dbReference type="EMBL" id="QDU67657.1"/>
    </source>
</evidence>
<reference evidence="2 3" key="1">
    <citation type="submission" date="2019-02" db="EMBL/GenBank/DDBJ databases">
        <title>Deep-cultivation of Planctomycetes and their phenomic and genomic characterization uncovers novel biology.</title>
        <authorList>
            <person name="Wiegand S."/>
            <person name="Jogler M."/>
            <person name="Boedeker C."/>
            <person name="Pinto D."/>
            <person name="Vollmers J."/>
            <person name="Rivas-Marin E."/>
            <person name="Kohn T."/>
            <person name="Peeters S.H."/>
            <person name="Heuer A."/>
            <person name="Rast P."/>
            <person name="Oberbeckmann S."/>
            <person name="Bunk B."/>
            <person name="Jeske O."/>
            <person name="Meyerdierks A."/>
            <person name="Storesund J.E."/>
            <person name="Kallscheuer N."/>
            <person name="Luecker S."/>
            <person name="Lage O.M."/>
            <person name="Pohl T."/>
            <person name="Merkel B.J."/>
            <person name="Hornburger P."/>
            <person name="Mueller R.-W."/>
            <person name="Bruemmer F."/>
            <person name="Labrenz M."/>
            <person name="Spormann A.M."/>
            <person name="Op den Camp H."/>
            <person name="Overmann J."/>
            <person name="Amann R."/>
            <person name="Jetten M.S.M."/>
            <person name="Mascher T."/>
            <person name="Medema M.H."/>
            <person name="Devos D.P."/>
            <person name="Kaster A.-K."/>
            <person name="Ovreas L."/>
            <person name="Rohde M."/>
            <person name="Galperin M.Y."/>
            <person name="Jogler C."/>
        </authorList>
    </citation>
    <scope>NUCLEOTIDE SEQUENCE [LARGE SCALE GENOMIC DNA]</scope>
    <source>
        <strain evidence="2 3">Pla133</strain>
    </source>
</reference>
<dbReference type="InterPro" id="IPR021122">
    <property type="entry name" value="RNA_ligase_dom_REL/Rnl2"/>
</dbReference>
<evidence type="ECO:0000313" key="3">
    <source>
        <dbReference type="Proteomes" id="UP000316921"/>
    </source>
</evidence>
<protein>
    <submittedName>
        <fullName evidence="2">RNA ligase</fullName>
    </submittedName>
</protein>
<dbReference type="Pfam" id="PF09414">
    <property type="entry name" value="RNA_ligase"/>
    <property type="match status" value="1"/>
</dbReference>
<name>A0A518BL10_9BACT</name>
<gene>
    <name evidence="2" type="ORF">Pla133_27450</name>
</gene>
<dbReference type="SUPFAM" id="SSF56091">
    <property type="entry name" value="DNA ligase/mRNA capping enzyme, catalytic domain"/>
    <property type="match status" value="1"/>
</dbReference>
<accession>A0A518BL10</accession>
<dbReference type="GO" id="GO:0016874">
    <property type="term" value="F:ligase activity"/>
    <property type="evidence" value="ECO:0007669"/>
    <property type="project" value="UniProtKB-KW"/>
</dbReference>
<feature type="domain" description="RNA ligase" evidence="1">
    <location>
        <begin position="39"/>
        <end position="199"/>
    </location>
</feature>
<proteinExistence type="predicted"/>
<organism evidence="2 3">
    <name type="scientific">Engelhardtia mirabilis</name>
    <dbReference type="NCBI Taxonomy" id="2528011"/>
    <lineage>
        <taxon>Bacteria</taxon>
        <taxon>Pseudomonadati</taxon>
        <taxon>Planctomycetota</taxon>
        <taxon>Planctomycetia</taxon>
        <taxon>Planctomycetia incertae sedis</taxon>
        <taxon>Engelhardtia</taxon>
    </lineage>
</organism>
<sequence>MSEYHKIQTVWLRDPETNHKTLLEGRWAKPEFEYLRKNSWTFTEKIDGTNVRLIRANGCDVRGKTFRAQLPRGVFEAGARIVKSSAFARLPEEMVLYGEGYGAKIQKGGGNYRQDQGIVLFDAWCGMWLERSSLEEIAESLGLEVAPVIGSGRLSIAIDWCRSGDLKSRWGDFPAEGIVARPEVEMLNRRGERVITKIKCRDFREGRAA</sequence>